<feature type="transmembrane region" description="Helical" evidence="1">
    <location>
        <begin position="303"/>
        <end position="321"/>
    </location>
</feature>
<dbReference type="OrthoDB" id="4177129at2"/>
<dbReference type="Proteomes" id="UP000465601">
    <property type="component" value="Unassembled WGS sequence"/>
</dbReference>
<feature type="transmembrane region" description="Helical" evidence="1">
    <location>
        <begin position="193"/>
        <end position="214"/>
    </location>
</feature>
<keyword evidence="3" id="KW-0378">Hydrolase</keyword>
<dbReference type="GO" id="GO:0006508">
    <property type="term" value="P:proteolysis"/>
    <property type="evidence" value="ECO:0007669"/>
    <property type="project" value="UniProtKB-KW"/>
</dbReference>
<feature type="transmembrane region" description="Helical" evidence="1">
    <location>
        <begin position="246"/>
        <end position="267"/>
    </location>
</feature>
<feature type="transmembrane region" description="Helical" evidence="1">
    <location>
        <begin position="120"/>
        <end position="143"/>
    </location>
</feature>
<feature type="transmembrane region" description="Helical" evidence="1">
    <location>
        <begin position="12"/>
        <end position="30"/>
    </location>
</feature>
<dbReference type="PANTHER" id="PTHR43592:SF15">
    <property type="entry name" value="CAAX AMINO TERMINAL PROTEASE FAMILY PROTEIN"/>
    <property type="match status" value="1"/>
</dbReference>
<dbReference type="EMBL" id="WBZB01000025">
    <property type="protein sequence ID" value="KAB3529828.1"/>
    <property type="molecule type" value="Genomic_DNA"/>
</dbReference>
<evidence type="ECO:0000256" key="1">
    <source>
        <dbReference type="SAM" id="Phobius"/>
    </source>
</evidence>
<feature type="transmembrane region" description="Helical" evidence="1">
    <location>
        <begin position="36"/>
        <end position="54"/>
    </location>
</feature>
<dbReference type="GO" id="GO:0080120">
    <property type="term" value="P:CAAX-box protein maturation"/>
    <property type="evidence" value="ECO:0007669"/>
    <property type="project" value="UniProtKB-ARBA"/>
</dbReference>
<dbReference type="GO" id="GO:0008237">
    <property type="term" value="F:metallopeptidase activity"/>
    <property type="evidence" value="ECO:0007669"/>
    <property type="project" value="UniProtKB-KW"/>
</dbReference>
<evidence type="ECO:0000313" key="3">
    <source>
        <dbReference type="EMBL" id="KAB3529828.1"/>
    </source>
</evidence>
<keyword evidence="3" id="KW-0482">Metalloprotease</keyword>
<protein>
    <submittedName>
        <fullName evidence="3">CPBP family intramembrane metalloprotease</fullName>
    </submittedName>
</protein>
<evidence type="ECO:0000259" key="2">
    <source>
        <dbReference type="Pfam" id="PF02517"/>
    </source>
</evidence>
<sequence length="328" mass="36502">MKEKVLKVIDSNILYFIGAYLFVAFSLFIGDKSFSYSVVIIQLLVILLPPIIYIKIKGLNLKKTLRLNKIRVKHGFLIIAITLLIYPLAVVGNAIMMLLLSLLGNLNIPELPSANNTSEYLFLMILMAVTPGICEEVFFRGFVLSGYERLGQKKAIIFSSVLFGIFHFNLYNLMGPIVIGVVFAYLVTITDSIFAGIIGHIANNGFAVTLNFLLNKLMKIMEDIDLEGVAPATEEVSTTIAMLSSVVVFAIIATVTVFIAILLIKIIKKDMAAVKNKELESDITIIEDEDPEIIDKQPRAIEYFPLLLVTPILIYIIYFQISEIISLG</sequence>
<gene>
    <name evidence="3" type="ORF">F8153_08495</name>
</gene>
<keyword evidence="1" id="KW-1133">Transmembrane helix</keyword>
<organism evidence="3 4">
    <name type="scientific">Alkaliphilus serpentinus</name>
    <dbReference type="NCBI Taxonomy" id="1482731"/>
    <lineage>
        <taxon>Bacteria</taxon>
        <taxon>Bacillati</taxon>
        <taxon>Bacillota</taxon>
        <taxon>Clostridia</taxon>
        <taxon>Peptostreptococcales</taxon>
        <taxon>Natronincolaceae</taxon>
        <taxon>Alkaliphilus</taxon>
    </lineage>
</organism>
<evidence type="ECO:0000313" key="4">
    <source>
        <dbReference type="Proteomes" id="UP000465601"/>
    </source>
</evidence>
<feature type="transmembrane region" description="Helical" evidence="1">
    <location>
        <begin position="155"/>
        <end position="187"/>
    </location>
</feature>
<reference evidence="3 4" key="1">
    <citation type="submission" date="2019-10" db="EMBL/GenBank/DDBJ databases">
        <title>Alkaliphilus serpentinus sp. nov. and Alkaliphilus pronyensis sp. nov., two novel anaerobic alkaliphilic species isolated from the serpentinized-hosted hydrothermal field of the Prony Bay (New Caledonia).</title>
        <authorList>
            <person name="Postec A."/>
        </authorList>
    </citation>
    <scope>NUCLEOTIDE SEQUENCE [LARGE SCALE GENOMIC DNA]</scope>
    <source>
        <strain evidence="3 4">LacT</strain>
    </source>
</reference>
<keyword evidence="3" id="KW-0645">Protease</keyword>
<comment type="caution">
    <text evidence="3">The sequence shown here is derived from an EMBL/GenBank/DDBJ whole genome shotgun (WGS) entry which is preliminary data.</text>
</comment>
<feature type="transmembrane region" description="Helical" evidence="1">
    <location>
        <begin position="75"/>
        <end position="100"/>
    </location>
</feature>
<name>A0A833HNR0_9FIRM</name>
<dbReference type="Pfam" id="PF02517">
    <property type="entry name" value="Rce1-like"/>
    <property type="match status" value="1"/>
</dbReference>
<dbReference type="PANTHER" id="PTHR43592">
    <property type="entry name" value="CAAX AMINO TERMINAL PROTEASE"/>
    <property type="match status" value="1"/>
</dbReference>
<keyword evidence="1" id="KW-0812">Transmembrane</keyword>
<dbReference type="AlphaFoldDB" id="A0A833HNR0"/>
<keyword evidence="4" id="KW-1185">Reference proteome</keyword>
<proteinExistence type="predicted"/>
<feature type="domain" description="CAAX prenyl protease 2/Lysostaphin resistance protein A-like" evidence="2">
    <location>
        <begin position="119"/>
        <end position="205"/>
    </location>
</feature>
<dbReference type="InterPro" id="IPR003675">
    <property type="entry name" value="Rce1/LyrA-like_dom"/>
</dbReference>
<accession>A0A833HNR0</accession>
<dbReference type="GO" id="GO:0004175">
    <property type="term" value="F:endopeptidase activity"/>
    <property type="evidence" value="ECO:0007669"/>
    <property type="project" value="UniProtKB-ARBA"/>
</dbReference>
<dbReference type="RefSeq" id="WP_151865927.1">
    <property type="nucleotide sequence ID" value="NZ_WBZB01000025.1"/>
</dbReference>
<keyword evidence="1" id="KW-0472">Membrane</keyword>